<evidence type="ECO:0000256" key="1">
    <source>
        <dbReference type="SAM" id="MobiDB-lite"/>
    </source>
</evidence>
<dbReference type="EMBL" id="BRZM01000326">
    <property type="protein sequence ID" value="GLD70052.1"/>
    <property type="molecule type" value="Genomic_DNA"/>
</dbReference>
<feature type="region of interest" description="Disordered" evidence="1">
    <location>
        <begin position="1"/>
        <end position="87"/>
    </location>
</feature>
<accession>A0AAD3RIN5</accession>
<name>A0AAD3RIN5_LATJO</name>
<dbReference type="Proteomes" id="UP001279410">
    <property type="component" value="Unassembled WGS sequence"/>
</dbReference>
<reference evidence="2" key="1">
    <citation type="submission" date="2022-08" db="EMBL/GenBank/DDBJ databases">
        <title>Genome sequencing of akame (Lates japonicus).</title>
        <authorList>
            <person name="Hashiguchi Y."/>
            <person name="Takahashi H."/>
        </authorList>
    </citation>
    <scope>NUCLEOTIDE SEQUENCE</scope>
    <source>
        <strain evidence="2">Kochi</strain>
    </source>
</reference>
<evidence type="ECO:0000313" key="2">
    <source>
        <dbReference type="EMBL" id="GLD70052.1"/>
    </source>
</evidence>
<feature type="compositionally biased region" description="Polar residues" evidence="1">
    <location>
        <begin position="45"/>
        <end position="54"/>
    </location>
</feature>
<dbReference type="AlphaFoldDB" id="A0AAD3RIN5"/>
<keyword evidence="3" id="KW-1185">Reference proteome</keyword>
<evidence type="ECO:0000313" key="3">
    <source>
        <dbReference type="Proteomes" id="UP001279410"/>
    </source>
</evidence>
<sequence length="116" mass="13177">MEQVPRMDYKVQVPLRPFVEKLKSQQQKKTKNPQVCHPDKKKKTPQTQNSTKTTAGKVALDPQSTNQKKRKTDAAGPVKPRETMTEKQSLFLKTPGLHRVCEVKTVPVQDARITIT</sequence>
<protein>
    <submittedName>
        <fullName evidence="2">Uncharacterized protein</fullName>
    </submittedName>
</protein>
<comment type="caution">
    <text evidence="2">The sequence shown here is derived from an EMBL/GenBank/DDBJ whole genome shotgun (WGS) entry which is preliminary data.</text>
</comment>
<proteinExistence type="predicted"/>
<gene>
    <name evidence="2" type="ORF">AKAME5_002136900</name>
</gene>
<organism evidence="2 3">
    <name type="scientific">Lates japonicus</name>
    <name type="common">Japanese lates</name>
    <dbReference type="NCBI Taxonomy" id="270547"/>
    <lineage>
        <taxon>Eukaryota</taxon>
        <taxon>Metazoa</taxon>
        <taxon>Chordata</taxon>
        <taxon>Craniata</taxon>
        <taxon>Vertebrata</taxon>
        <taxon>Euteleostomi</taxon>
        <taxon>Actinopterygii</taxon>
        <taxon>Neopterygii</taxon>
        <taxon>Teleostei</taxon>
        <taxon>Neoteleostei</taxon>
        <taxon>Acanthomorphata</taxon>
        <taxon>Carangaria</taxon>
        <taxon>Carangaria incertae sedis</taxon>
        <taxon>Centropomidae</taxon>
        <taxon>Lates</taxon>
    </lineage>
</organism>